<keyword evidence="3" id="KW-1185">Reference proteome</keyword>
<evidence type="ECO:0000256" key="1">
    <source>
        <dbReference type="SAM" id="MobiDB-lite"/>
    </source>
</evidence>
<gene>
    <name evidence="2" type="ORF">H5410_003908</name>
</gene>
<dbReference type="EMBL" id="JACXVP010000001">
    <property type="protein sequence ID" value="KAG5632191.1"/>
    <property type="molecule type" value="Genomic_DNA"/>
</dbReference>
<protein>
    <submittedName>
        <fullName evidence="2">Uncharacterized protein</fullName>
    </submittedName>
</protein>
<comment type="caution">
    <text evidence="2">The sequence shown here is derived from an EMBL/GenBank/DDBJ whole genome shotgun (WGS) entry which is preliminary data.</text>
</comment>
<name>A0A9J6B6Z4_SOLCO</name>
<evidence type="ECO:0000313" key="2">
    <source>
        <dbReference type="EMBL" id="KAG5632191.1"/>
    </source>
</evidence>
<feature type="region of interest" description="Disordered" evidence="1">
    <location>
        <begin position="56"/>
        <end position="88"/>
    </location>
</feature>
<dbReference type="Proteomes" id="UP000824120">
    <property type="component" value="Chromosome 1"/>
</dbReference>
<proteinExistence type="predicted"/>
<accession>A0A9J6B6Z4</accession>
<feature type="compositionally biased region" description="Acidic residues" evidence="1">
    <location>
        <begin position="73"/>
        <end position="88"/>
    </location>
</feature>
<evidence type="ECO:0000313" key="3">
    <source>
        <dbReference type="Proteomes" id="UP000824120"/>
    </source>
</evidence>
<organism evidence="2 3">
    <name type="scientific">Solanum commersonii</name>
    <name type="common">Commerson's wild potato</name>
    <name type="synonym">Commerson's nightshade</name>
    <dbReference type="NCBI Taxonomy" id="4109"/>
    <lineage>
        <taxon>Eukaryota</taxon>
        <taxon>Viridiplantae</taxon>
        <taxon>Streptophyta</taxon>
        <taxon>Embryophyta</taxon>
        <taxon>Tracheophyta</taxon>
        <taxon>Spermatophyta</taxon>
        <taxon>Magnoliopsida</taxon>
        <taxon>eudicotyledons</taxon>
        <taxon>Gunneridae</taxon>
        <taxon>Pentapetalae</taxon>
        <taxon>asterids</taxon>
        <taxon>lamiids</taxon>
        <taxon>Solanales</taxon>
        <taxon>Solanaceae</taxon>
        <taxon>Solanoideae</taxon>
        <taxon>Solaneae</taxon>
        <taxon>Solanum</taxon>
    </lineage>
</organism>
<reference evidence="2 3" key="1">
    <citation type="submission" date="2020-09" db="EMBL/GenBank/DDBJ databases">
        <title>De no assembly of potato wild relative species, Solanum commersonii.</title>
        <authorList>
            <person name="Cho K."/>
        </authorList>
    </citation>
    <scope>NUCLEOTIDE SEQUENCE [LARGE SCALE GENOMIC DNA]</scope>
    <source>
        <strain evidence="2">LZ3.2</strain>
        <tissue evidence="2">Leaf</tissue>
    </source>
</reference>
<sequence length="88" mass="9569">MILKIGNLSHSADVKATRLKCLVSWVAELRKDVDYIKSIDFNSLIGVANDLDASKTLEMPPATTGDIPKDGTADDESDAESYEEQIAI</sequence>
<dbReference type="AlphaFoldDB" id="A0A9J6B6Z4"/>